<dbReference type="Gene3D" id="3.30.70.270">
    <property type="match status" value="1"/>
</dbReference>
<evidence type="ECO:0000256" key="1">
    <source>
        <dbReference type="ARBA" id="ARBA00004496"/>
    </source>
</evidence>
<keyword evidence="11 15" id="KW-0239">DNA-directed DNA polymerase</keyword>
<evidence type="ECO:0000256" key="10">
    <source>
        <dbReference type="ARBA" id="ARBA00022842"/>
    </source>
</evidence>
<evidence type="ECO:0000256" key="2">
    <source>
        <dbReference type="ARBA" id="ARBA00010945"/>
    </source>
</evidence>
<dbReference type="InterPro" id="IPR050116">
    <property type="entry name" value="DNA_polymerase-Y"/>
</dbReference>
<keyword evidence="8 15" id="KW-0479">Metal-binding</keyword>
<comment type="caution">
    <text evidence="17">The sequence shown here is derived from an EMBL/GenBank/DDBJ whole genome shotgun (WGS) entry which is preliminary data.</text>
</comment>
<dbReference type="InterPro" id="IPR022880">
    <property type="entry name" value="DNApol_IV"/>
</dbReference>
<dbReference type="GO" id="GO:0000287">
    <property type="term" value="F:magnesium ion binding"/>
    <property type="evidence" value="ECO:0007669"/>
    <property type="project" value="UniProtKB-UniRule"/>
</dbReference>
<comment type="catalytic activity">
    <reaction evidence="14 15">
        <text>DNA(n) + a 2'-deoxyribonucleoside 5'-triphosphate = DNA(n+1) + diphosphate</text>
        <dbReference type="Rhea" id="RHEA:22508"/>
        <dbReference type="Rhea" id="RHEA-COMP:17339"/>
        <dbReference type="Rhea" id="RHEA-COMP:17340"/>
        <dbReference type="ChEBI" id="CHEBI:33019"/>
        <dbReference type="ChEBI" id="CHEBI:61560"/>
        <dbReference type="ChEBI" id="CHEBI:173112"/>
        <dbReference type="EC" id="2.7.7.7"/>
    </reaction>
</comment>
<keyword evidence="12 15" id="KW-0238">DNA-binding</keyword>
<dbReference type="FunFam" id="3.30.1490.100:FF:000002">
    <property type="entry name" value="DNA polymerase IV"/>
    <property type="match status" value="1"/>
</dbReference>
<dbReference type="HAMAP" id="MF_01113">
    <property type="entry name" value="DNApol_IV"/>
    <property type="match status" value="1"/>
</dbReference>
<comment type="function">
    <text evidence="15">Poorly processive, error-prone DNA polymerase involved in untargeted mutagenesis. Copies undamaged DNA at stalled replication forks, which arise in vivo from mismatched or misaligned primer ends. These misaligned primers can be extended by PolIV. Exhibits no 3'-5' exonuclease (proofreading) activity. May be involved in translesional synthesis, in conjunction with the beta clamp from PolIII.</text>
</comment>
<dbReference type="Gene3D" id="1.10.150.20">
    <property type="entry name" value="5' to 3' exonuclease, C-terminal subdomain"/>
    <property type="match status" value="1"/>
</dbReference>
<keyword evidence="6 15" id="KW-0548">Nucleotidyltransferase</keyword>
<keyword evidence="7 15" id="KW-0235">DNA replication</keyword>
<evidence type="ECO:0000256" key="11">
    <source>
        <dbReference type="ARBA" id="ARBA00022932"/>
    </source>
</evidence>
<dbReference type="OrthoDB" id="9808813at2"/>
<evidence type="ECO:0000259" key="16">
    <source>
        <dbReference type="PROSITE" id="PS50173"/>
    </source>
</evidence>
<evidence type="ECO:0000256" key="9">
    <source>
        <dbReference type="ARBA" id="ARBA00022763"/>
    </source>
</evidence>
<name>A0A4R6XGF3_9GAMM</name>
<dbReference type="InterPro" id="IPR053848">
    <property type="entry name" value="IMS_HHH_1"/>
</dbReference>
<accession>A0A4R6XGF3</accession>
<keyword evidence="9 15" id="KW-0227">DNA damage</keyword>
<comment type="similarity">
    <text evidence="2 15">Belongs to the DNA polymerase type-Y family.</text>
</comment>
<protein>
    <recommendedName>
        <fullName evidence="15">DNA polymerase IV</fullName>
        <shortName evidence="15">Pol IV</shortName>
        <ecNumber evidence="15">2.7.7.7</ecNumber>
    </recommendedName>
</protein>
<evidence type="ECO:0000256" key="5">
    <source>
        <dbReference type="ARBA" id="ARBA00022679"/>
    </source>
</evidence>
<dbReference type="FunFam" id="3.40.1170.60:FF:000001">
    <property type="entry name" value="DNA polymerase IV"/>
    <property type="match status" value="1"/>
</dbReference>
<dbReference type="Pfam" id="PF11799">
    <property type="entry name" value="IMS_C"/>
    <property type="match status" value="1"/>
</dbReference>
<dbReference type="AlphaFoldDB" id="A0A4R6XGF3"/>
<keyword evidence="13 15" id="KW-0234">DNA repair</keyword>
<evidence type="ECO:0000313" key="18">
    <source>
        <dbReference type="Proteomes" id="UP000295729"/>
    </source>
</evidence>
<comment type="cofactor">
    <cofactor evidence="15">
        <name>Mg(2+)</name>
        <dbReference type="ChEBI" id="CHEBI:18420"/>
    </cofactor>
    <text evidence="15">Binds 2 magnesium ions per subunit.</text>
</comment>
<dbReference type="GO" id="GO:0006261">
    <property type="term" value="P:DNA-templated DNA replication"/>
    <property type="evidence" value="ECO:0007669"/>
    <property type="project" value="UniProtKB-UniRule"/>
</dbReference>
<dbReference type="EMBL" id="SNZA01000001">
    <property type="protein sequence ID" value="TDR14878.1"/>
    <property type="molecule type" value="Genomic_DNA"/>
</dbReference>
<dbReference type="InterPro" id="IPR001126">
    <property type="entry name" value="UmuC"/>
</dbReference>
<keyword evidence="18" id="KW-1185">Reference proteome</keyword>
<dbReference type="InterPro" id="IPR043502">
    <property type="entry name" value="DNA/RNA_pol_sf"/>
</dbReference>
<feature type="binding site" evidence="15">
    <location>
        <position position="15"/>
    </location>
    <ligand>
        <name>Mg(2+)</name>
        <dbReference type="ChEBI" id="CHEBI:18420"/>
    </ligand>
</feature>
<evidence type="ECO:0000256" key="15">
    <source>
        <dbReference type="HAMAP-Rule" id="MF_01113"/>
    </source>
</evidence>
<dbReference type="RefSeq" id="WP_133559521.1">
    <property type="nucleotide sequence ID" value="NZ_SNZA01000001.1"/>
</dbReference>
<dbReference type="NCBIfam" id="NF002677">
    <property type="entry name" value="PRK02406.1"/>
    <property type="match status" value="1"/>
</dbReference>
<dbReference type="SUPFAM" id="SSF100879">
    <property type="entry name" value="Lesion bypass DNA polymerase (Y-family), little finger domain"/>
    <property type="match status" value="1"/>
</dbReference>
<dbReference type="GO" id="GO:0003887">
    <property type="term" value="F:DNA-directed DNA polymerase activity"/>
    <property type="evidence" value="ECO:0007669"/>
    <property type="project" value="UniProtKB-UniRule"/>
</dbReference>
<dbReference type="PANTHER" id="PTHR11076">
    <property type="entry name" value="DNA REPAIR POLYMERASE UMUC / TRANSFERASE FAMILY MEMBER"/>
    <property type="match status" value="1"/>
</dbReference>
<dbReference type="Pfam" id="PF21999">
    <property type="entry name" value="IMS_HHH_1"/>
    <property type="match status" value="1"/>
</dbReference>
<dbReference type="CDD" id="cd03586">
    <property type="entry name" value="PolY_Pol_IV_kappa"/>
    <property type="match status" value="1"/>
</dbReference>
<dbReference type="InterPro" id="IPR043128">
    <property type="entry name" value="Rev_trsase/Diguanyl_cyclase"/>
</dbReference>
<dbReference type="PANTHER" id="PTHR11076:SF33">
    <property type="entry name" value="DNA POLYMERASE KAPPA"/>
    <property type="match status" value="1"/>
</dbReference>
<keyword evidence="10 15" id="KW-0460">Magnesium</keyword>
<proteinExistence type="inferred from homology"/>
<dbReference type="GO" id="GO:0009432">
    <property type="term" value="P:SOS response"/>
    <property type="evidence" value="ECO:0007669"/>
    <property type="project" value="TreeGrafter"/>
</dbReference>
<feature type="site" description="Substrate discrimination" evidence="15">
    <location>
        <position position="20"/>
    </location>
</feature>
<keyword evidence="5 15" id="KW-0808">Transferase</keyword>
<evidence type="ECO:0000256" key="4">
    <source>
        <dbReference type="ARBA" id="ARBA00022490"/>
    </source>
</evidence>
<keyword evidence="4 15" id="KW-0963">Cytoplasm</keyword>
<evidence type="ECO:0000256" key="12">
    <source>
        <dbReference type="ARBA" id="ARBA00023125"/>
    </source>
</evidence>
<organism evidence="17 18">
    <name type="scientific">Marinomonas communis</name>
    <dbReference type="NCBI Taxonomy" id="28254"/>
    <lineage>
        <taxon>Bacteria</taxon>
        <taxon>Pseudomonadati</taxon>
        <taxon>Pseudomonadota</taxon>
        <taxon>Gammaproteobacteria</taxon>
        <taxon>Oceanospirillales</taxon>
        <taxon>Oceanospirillaceae</taxon>
        <taxon>Marinomonas</taxon>
    </lineage>
</organism>
<evidence type="ECO:0000256" key="6">
    <source>
        <dbReference type="ARBA" id="ARBA00022695"/>
    </source>
</evidence>
<dbReference type="Gene3D" id="3.40.1170.60">
    <property type="match status" value="1"/>
</dbReference>
<dbReference type="InterPro" id="IPR036775">
    <property type="entry name" value="DNA_pol_Y-fam_lit_finger_sf"/>
</dbReference>
<dbReference type="GO" id="GO:0003684">
    <property type="term" value="F:damaged DNA binding"/>
    <property type="evidence" value="ECO:0007669"/>
    <property type="project" value="InterPro"/>
</dbReference>
<evidence type="ECO:0000256" key="13">
    <source>
        <dbReference type="ARBA" id="ARBA00023204"/>
    </source>
</evidence>
<sequence length="361" mass="41128">MQNPSNYQKKIIHIDMDAFFASVEMRDFPQYRHIPLAVGGNEKQRGVISTCNYEARKYGVRSAMSTAIAKKLCPHLTVIPGRMQVYKDTSAKIRAIFARYTDLIEPLSLDEAYLDVTHCQQHHGSATLIAEAIRDEIRTELNLTASAGVAPIKFLAKIASDMNKPDGQFVITPNQVQSVIDQLPLGKIPGVGKVSLEKLNHAGFYVCSDIRNADYLALVRRFGRLGDSLWNRSHGIDPREVTPHRQRKSVGVERTFATNISSYDECWQVIEQRLYPELQQRLGRHTKDKSITKQGIKVKFADFQLTTIEHVHQKLDLDYFRDLLEQVLKRQNGREIRLLGLSVMLKSEEEARQLHLDFAES</sequence>
<evidence type="ECO:0000256" key="7">
    <source>
        <dbReference type="ARBA" id="ARBA00022705"/>
    </source>
</evidence>
<feature type="domain" description="UmuC" evidence="16">
    <location>
        <begin position="11"/>
        <end position="192"/>
    </location>
</feature>
<dbReference type="Gene3D" id="3.30.1490.100">
    <property type="entry name" value="DNA polymerase, Y-family, little finger domain"/>
    <property type="match status" value="1"/>
</dbReference>
<evidence type="ECO:0000256" key="14">
    <source>
        <dbReference type="ARBA" id="ARBA00049244"/>
    </source>
</evidence>
<reference evidence="17 18" key="1">
    <citation type="submission" date="2019-03" db="EMBL/GenBank/DDBJ databases">
        <title>Genomic Encyclopedia of Type Strains, Phase IV (KMG-IV): sequencing the most valuable type-strain genomes for metagenomic binning, comparative biology and taxonomic classification.</title>
        <authorList>
            <person name="Goeker M."/>
        </authorList>
    </citation>
    <scope>NUCLEOTIDE SEQUENCE [LARGE SCALE GENOMIC DNA]</scope>
    <source>
        <strain evidence="17 18">DSM 5604</strain>
    </source>
</reference>
<evidence type="ECO:0000256" key="3">
    <source>
        <dbReference type="ARBA" id="ARBA00022457"/>
    </source>
</evidence>
<dbReference type="PROSITE" id="PS50173">
    <property type="entry name" value="UMUC"/>
    <property type="match status" value="1"/>
</dbReference>
<dbReference type="InterPro" id="IPR017961">
    <property type="entry name" value="DNA_pol_Y-fam_little_finger"/>
</dbReference>
<comment type="subunit">
    <text evidence="15">Monomer.</text>
</comment>
<feature type="binding site" evidence="15">
    <location>
        <position position="110"/>
    </location>
    <ligand>
        <name>Mg(2+)</name>
        <dbReference type="ChEBI" id="CHEBI:18420"/>
    </ligand>
</feature>
<comment type="subcellular location">
    <subcellularLocation>
        <location evidence="1 15">Cytoplasm</location>
    </subcellularLocation>
</comment>
<gene>
    <name evidence="15" type="primary">dinB</name>
    <name evidence="17" type="ORF">C8D85_0227</name>
</gene>
<dbReference type="Proteomes" id="UP000295729">
    <property type="component" value="Unassembled WGS sequence"/>
</dbReference>
<dbReference type="FunFam" id="3.30.70.270:FF:000002">
    <property type="entry name" value="DNA polymerase IV"/>
    <property type="match status" value="1"/>
</dbReference>
<feature type="active site" evidence="15">
    <location>
        <position position="111"/>
    </location>
</feature>
<dbReference type="EC" id="2.7.7.7" evidence="15"/>
<dbReference type="Pfam" id="PF00817">
    <property type="entry name" value="IMS"/>
    <property type="match status" value="1"/>
</dbReference>
<evidence type="ECO:0000313" key="17">
    <source>
        <dbReference type="EMBL" id="TDR14878.1"/>
    </source>
</evidence>
<evidence type="ECO:0000256" key="8">
    <source>
        <dbReference type="ARBA" id="ARBA00022723"/>
    </source>
</evidence>
<dbReference type="GO" id="GO:0042276">
    <property type="term" value="P:error-prone translesion synthesis"/>
    <property type="evidence" value="ECO:0007669"/>
    <property type="project" value="TreeGrafter"/>
</dbReference>
<dbReference type="GO" id="GO:0005829">
    <property type="term" value="C:cytosol"/>
    <property type="evidence" value="ECO:0007669"/>
    <property type="project" value="TreeGrafter"/>
</dbReference>
<dbReference type="GO" id="GO:0006281">
    <property type="term" value="P:DNA repair"/>
    <property type="evidence" value="ECO:0007669"/>
    <property type="project" value="UniProtKB-UniRule"/>
</dbReference>
<dbReference type="SUPFAM" id="SSF56672">
    <property type="entry name" value="DNA/RNA polymerases"/>
    <property type="match status" value="1"/>
</dbReference>
<keyword evidence="3 15" id="KW-0515">Mutator protein</keyword>